<keyword evidence="4" id="KW-1185">Reference proteome</keyword>
<comment type="caution">
    <text evidence="3">The sequence shown here is derived from an EMBL/GenBank/DDBJ whole genome shotgun (WGS) entry which is preliminary data.</text>
</comment>
<protein>
    <submittedName>
        <fullName evidence="3">F-box domain-containing protein</fullName>
    </submittedName>
</protein>
<dbReference type="SUPFAM" id="SSF52047">
    <property type="entry name" value="RNI-like"/>
    <property type="match status" value="1"/>
</dbReference>
<feature type="region of interest" description="Disordered" evidence="2">
    <location>
        <begin position="468"/>
        <end position="488"/>
    </location>
</feature>
<gene>
    <name evidence="3" type="ORF">MIND_01205800</name>
</gene>
<proteinExistence type="predicted"/>
<evidence type="ECO:0000313" key="3">
    <source>
        <dbReference type="EMBL" id="KAF7293064.1"/>
    </source>
</evidence>
<dbReference type="AlphaFoldDB" id="A0A8H6VYR8"/>
<reference evidence="3" key="1">
    <citation type="submission" date="2020-05" db="EMBL/GenBank/DDBJ databases">
        <title>Mycena genomes resolve the evolution of fungal bioluminescence.</title>
        <authorList>
            <person name="Tsai I.J."/>
        </authorList>
    </citation>
    <scope>NUCLEOTIDE SEQUENCE</scope>
    <source>
        <strain evidence="3">171206Taipei</strain>
    </source>
</reference>
<accession>A0A8H6VYR8</accession>
<evidence type="ECO:0000313" key="4">
    <source>
        <dbReference type="Proteomes" id="UP000636479"/>
    </source>
</evidence>
<feature type="coiled-coil region" evidence="1">
    <location>
        <begin position="10"/>
        <end position="37"/>
    </location>
</feature>
<keyword evidence="1" id="KW-0175">Coiled coil</keyword>
<dbReference type="RefSeq" id="XP_037215492.1">
    <property type="nucleotide sequence ID" value="XM_037368566.1"/>
</dbReference>
<evidence type="ECO:0000256" key="2">
    <source>
        <dbReference type="SAM" id="MobiDB-lite"/>
    </source>
</evidence>
<dbReference type="GeneID" id="59351082"/>
<organism evidence="3 4">
    <name type="scientific">Mycena indigotica</name>
    <dbReference type="NCBI Taxonomy" id="2126181"/>
    <lineage>
        <taxon>Eukaryota</taxon>
        <taxon>Fungi</taxon>
        <taxon>Dikarya</taxon>
        <taxon>Basidiomycota</taxon>
        <taxon>Agaricomycotina</taxon>
        <taxon>Agaricomycetes</taxon>
        <taxon>Agaricomycetidae</taxon>
        <taxon>Agaricales</taxon>
        <taxon>Marasmiineae</taxon>
        <taxon>Mycenaceae</taxon>
        <taxon>Mycena</taxon>
    </lineage>
</organism>
<evidence type="ECO:0000256" key="1">
    <source>
        <dbReference type="SAM" id="Coils"/>
    </source>
</evidence>
<name>A0A8H6VYR8_9AGAR</name>
<dbReference type="OrthoDB" id="3022743at2759"/>
<sequence length="488" mass="54954">MAAAVIRFNISALEHKITSLEEQLAATRSELRREKELLSDIVYPINTLPPEILSRILVRAHADFSEYQHFAILDSFSMGRGLSYRLLLASVCKQWRNVVWSTCEMWTRVTVHCGRVKSASEALQTWLPRSGGLPVDFSIILVDETADAVWDVLVKHSAQWRHVDLCTADSVTLSLANAASTLPFFETLWLTGDVAMEDGEHISAPNWHALKINVPFVLYQLALPLAQITSLELNGQSSCGILEMLALMPELTSLVLCVVETEREQEPTVSSCFLSQLKSLHYNTALPVAILAGLHPPLLSHLSFVDLPSFTPIGELIARCGCSIRSLSVQNSSRNPLQAMTWFKGLPTLQTLDFQVDNWRRKDFRTFHEIVTMGWPGSDSEKTKLCDLEAITLRGCPRDLAESWMLTDLVERRWSWVDGMSRVHTLSLCFAQQPRDTMPIVKNDLDKFVDLGLKLELDDGPFARERLGRAPFPQFEENEEEMDVDSDS</sequence>
<feature type="compositionally biased region" description="Acidic residues" evidence="2">
    <location>
        <begin position="476"/>
        <end position="488"/>
    </location>
</feature>
<dbReference type="Proteomes" id="UP000636479">
    <property type="component" value="Unassembled WGS sequence"/>
</dbReference>
<dbReference type="EMBL" id="JACAZF010000011">
    <property type="protein sequence ID" value="KAF7293064.1"/>
    <property type="molecule type" value="Genomic_DNA"/>
</dbReference>